<dbReference type="AlphaFoldDB" id="A0AAE4ZBI3"/>
<dbReference type="InterPro" id="IPR020829">
    <property type="entry name" value="GlycerAld_3-P_DH_cat"/>
</dbReference>
<dbReference type="EMBL" id="JAACAK010000142">
    <property type="protein sequence ID" value="NIR76708.1"/>
    <property type="molecule type" value="Genomic_DNA"/>
</dbReference>
<dbReference type="Gene3D" id="3.40.50.720">
    <property type="entry name" value="NAD(P)-binding Rossmann-like Domain"/>
    <property type="match status" value="1"/>
</dbReference>
<evidence type="ECO:0000256" key="2">
    <source>
        <dbReference type="PIRSR" id="PIRSR000149-3"/>
    </source>
</evidence>
<dbReference type="Proteomes" id="UP000702544">
    <property type="component" value="Unassembled WGS sequence"/>
</dbReference>
<dbReference type="PIRSF" id="PIRSF000149">
    <property type="entry name" value="GAP_DH"/>
    <property type="match status" value="1"/>
</dbReference>
<dbReference type="SUPFAM" id="SSF55347">
    <property type="entry name" value="Glyceraldehyde-3-phosphate dehydrogenase-like, C-terminal domain"/>
    <property type="match status" value="1"/>
</dbReference>
<dbReference type="Gene3D" id="3.30.360.10">
    <property type="entry name" value="Dihydrodipicolinate Reductase, domain 2"/>
    <property type="match status" value="1"/>
</dbReference>
<accession>A0AAE4ZBI3</accession>
<dbReference type="PRINTS" id="PR00078">
    <property type="entry name" value="G3PDHDRGNASE"/>
</dbReference>
<dbReference type="InterPro" id="IPR036291">
    <property type="entry name" value="NAD(P)-bd_dom_sf"/>
</dbReference>
<evidence type="ECO:0000256" key="1">
    <source>
        <dbReference type="ARBA" id="ARBA00023002"/>
    </source>
</evidence>
<keyword evidence="1" id="KW-0560">Oxidoreductase</keyword>
<feature type="binding site" evidence="2">
    <location>
        <position position="42"/>
    </location>
    <ligand>
        <name>NAD(+)</name>
        <dbReference type="ChEBI" id="CHEBI:57540"/>
    </ligand>
</feature>
<dbReference type="InterPro" id="IPR020828">
    <property type="entry name" value="GlycerAld_3-P_DH_NAD(P)-bd"/>
</dbReference>
<feature type="binding site" evidence="2">
    <location>
        <begin position="11"/>
        <end position="12"/>
    </location>
    <ligand>
        <name>NAD(+)</name>
        <dbReference type="ChEBI" id="CHEBI:57540"/>
    </ligand>
</feature>
<dbReference type="PANTHER" id="PTHR43148">
    <property type="entry name" value="GLYCERALDEHYDE-3-PHOSPHATE DEHYDROGENASE 2"/>
    <property type="match status" value="1"/>
</dbReference>
<keyword evidence="2" id="KW-0547">Nucleotide-binding</keyword>
<evidence type="ECO:0000256" key="3">
    <source>
        <dbReference type="RuleBase" id="RU000397"/>
    </source>
</evidence>
<evidence type="ECO:0000313" key="6">
    <source>
        <dbReference type="Proteomes" id="UP000702544"/>
    </source>
</evidence>
<dbReference type="SMART" id="SM00846">
    <property type="entry name" value="Gp_dh_N"/>
    <property type="match status" value="1"/>
</dbReference>
<evidence type="ECO:0000259" key="4">
    <source>
        <dbReference type="SMART" id="SM00846"/>
    </source>
</evidence>
<evidence type="ECO:0000313" key="5">
    <source>
        <dbReference type="EMBL" id="NIR76708.1"/>
    </source>
</evidence>
<feature type="binding site" evidence="2">
    <location>
        <position position="324"/>
    </location>
    <ligand>
        <name>NAD(+)</name>
        <dbReference type="ChEBI" id="CHEBI:57540"/>
    </ligand>
</feature>
<dbReference type="GO" id="GO:0016620">
    <property type="term" value="F:oxidoreductase activity, acting on the aldehyde or oxo group of donors, NAD or NADP as acceptor"/>
    <property type="evidence" value="ECO:0007669"/>
    <property type="project" value="InterPro"/>
</dbReference>
<proteinExistence type="inferred from homology"/>
<dbReference type="InterPro" id="IPR020831">
    <property type="entry name" value="GlycerAld/Erythrose_P_DH"/>
</dbReference>
<reference evidence="5 6" key="1">
    <citation type="submission" date="2020-01" db="EMBL/GenBank/DDBJ databases">
        <title>Genomes assembled from Gulf of Kutch pelagic sediment metagenomes.</title>
        <authorList>
            <person name="Chandrashekar M."/>
            <person name="Mahajan M.S."/>
            <person name="Dave K.J."/>
            <person name="Vatsa P."/>
            <person name="Nathani N.M."/>
        </authorList>
    </citation>
    <scope>NUCLEOTIDE SEQUENCE [LARGE SCALE GENOMIC DNA]</scope>
    <source>
        <strain evidence="5">KS3-K002</strain>
    </source>
</reference>
<dbReference type="Pfam" id="PF00044">
    <property type="entry name" value="Gp_dh_N"/>
    <property type="match status" value="1"/>
</dbReference>
<sequence length="345" mass="37712">MCRIALHGLSRIGRLILRQLVFETADRRGDDDPGLEVVALNDVAAPDNLAYLMNHDSIHGGPPTRARASADELMWGSYTMTMLGISDRAELPWRDLEVDLVIDACDDADDRERASRHLEAGAERVIATNVVNDADVTICMGVNEARFDPARHRVISSAGSAASCLAVIADIVDEEFGIESGIVTAIQAYTSANALLDTPDELWRRGRSATLSIVPTTIELTEEMVRIIPDLRDRLDAVAMRVPVPCGSIIDLVVHTEQPTSARRVNDAFRSAARTERLSDILDVTEDPPVSTDIIGTSYSAVVDAESTVVVKTHTVKVLAWHDNEWAYASRIIDLARHVGQQASR</sequence>
<gene>
    <name evidence="5" type="ORF">GWO12_16645</name>
</gene>
<dbReference type="SUPFAM" id="SSF51735">
    <property type="entry name" value="NAD(P)-binding Rossmann-fold domains"/>
    <property type="match status" value="1"/>
</dbReference>
<dbReference type="Pfam" id="PF02800">
    <property type="entry name" value="Gp_dh_C"/>
    <property type="match status" value="1"/>
</dbReference>
<dbReference type="GO" id="GO:0051287">
    <property type="term" value="F:NAD binding"/>
    <property type="evidence" value="ECO:0007669"/>
    <property type="project" value="InterPro"/>
</dbReference>
<name>A0AAE4ZBI3_9BACT</name>
<protein>
    <submittedName>
        <fullName evidence="5">Type I glyceraldehyde-3-phosphate dehydrogenase</fullName>
    </submittedName>
</protein>
<feature type="domain" description="Glyceraldehyde 3-phosphate dehydrogenase NAD(P) binding" evidence="4">
    <location>
        <begin position="2"/>
        <end position="164"/>
    </location>
</feature>
<keyword evidence="2" id="KW-0520">NAD</keyword>
<organism evidence="5 6">
    <name type="scientific">Candidatus Kutchimonas denitrificans</name>
    <dbReference type="NCBI Taxonomy" id="3056748"/>
    <lineage>
        <taxon>Bacteria</taxon>
        <taxon>Pseudomonadati</taxon>
        <taxon>Gemmatimonadota</taxon>
        <taxon>Gemmatimonadia</taxon>
        <taxon>Candidatus Palauibacterales</taxon>
        <taxon>Candidatus Palauibacteraceae</taxon>
        <taxon>Candidatus Kutchimonas</taxon>
    </lineage>
</organism>
<comment type="similarity">
    <text evidence="3">Belongs to the glyceraldehyde-3-phosphate dehydrogenase family.</text>
</comment>
<comment type="caution">
    <text evidence="5">The sequence shown here is derived from an EMBL/GenBank/DDBJ whole genome shotgun (WGS) entry which is preliminary data.</text>
</comment>
<feature type="binding site" evidence="2">
    <location>
        <position position="128"/>
    </location>
    <ligand>
        <name>NAD(+)</name>
        <dbReference type="ChEBI" id="CHEBI:57540"/>
    </ligand>
</feature>